<reference evidence="1" key="1">
    <citation type="journal article" date="2012" name="Science">
        <title>Fermentation, hydrogen, and sulfur metabolism in multiple uncultivated bacterial phyla.</title>
        <authorList>
            <person name="Wrighton K.C."/>
            <person name="Thomas B.C."/>
            <person name="Sharon I."/>
            <person name="Miller C.S."/>
            <person name="Castelle C.J."/>
            <person name="VerBerkmoes N.C."/>
            <person name="Wilkins M.J."/>
            <person name="Hettich R.L."/>
            <person name="Lipton M.S."/>
            <person name="Williams K.H."/>
            <person name="Long P.E."/>
            <person name="Banfield J.F."/>
        </authorList>
    </citation>
    <scope>NUCLEOTIDE SEQUENCE [LARGE SCALE GENOMIC DNA]</scope>
</reference>
<dbReference type="AlphaFoldDB" id="K1YWR6"/>
<evidence type="ECO:0000313" key="1">
    <source>
        <dbReference type="EMBL" id="EKD29719.1"/>
    </source>
</evidence>
<organism evidence="1">
    <name type="scientific">uncultured bacterium</name>
    <name type="common">gcode 4</name>
    <dbReference type="NCBI Taxonomy" id="1234023"/>
    <lineage>
        <taxon>Bacteria</taxon>
        <taxon>environmental samples</taxon>
    </lineage>
</organism>
<dbReference type="EMBL" id="AMFJ01034306">
    <property type="protein sequence ID" value="EKD29719.1"/>
    <property type="molecule type" value="Genomic_DNA"/>
</dbReference>
<comment type="caution">
    <text evidence="1">The sequence shown here is derived from an EMBL/GenBank/DDBJ whole genome shotgun (WGS) entry which is preliminary data.</text>
</comment>
<sequence>MVSSPVFPSEINRSFIVSILVPPHQNPIGEYGKSRNLALLKFLFRSLSFVHGLPFVISICEYRDDLTVDRHKVPFQVTNEVPISIHLEITSVHSEDISVFVPNIVHKHGRIFRRSEIVWRSQHLVFEPLDNRGLVVIDIGKMIQSRELIRREHALGLEKSY</sequence>
<gene>
    <name evidence="1" type="ORF">ACD_78C00306G0005</name>
</gene>
<name>K1YWR6_9BACT</name>
<accession>K1YWR6</accession>
<protein>
    <submittedName>
        <fullName evidence="1">Uncharacterized protein</fullName>
    </submittedName>
</protein>
<proteinExistence type="predicted"/>